<sequence>LISLLSPPSSSSSLSSSIHRLHNFHSSKPRDSSKHIGMK</sequence>
<evidence type="ECO:0000256" key="1">
    <source>
        <dbReference type="SAM" id="MobiDB-lite"/>
    </source>
</evidence>
<dbReference type="AlphaFoldDB" id="A0A0R3QH36"/>
<reference evidence="2" key="1">
    <citation type="submission" date="2017-02" db="UniProtKB">
        <authorList>
            <consortium name="WormBaseParasite"/>
        </authorList>
    </citation>
    <scope>IDENTIFICATION</scope>
</reference>
<accession>A0A0R3QH36</accession>
<feature type="compositionally biased region" description="Low complexity" evidence="1">
    <location>
        <begin position="1"/>
        <end position="18"/>
    </location>
</feature>
<name>A0A0R3QH36_9BILA</name>
<feature type="compositionally biased region" description="Basic and acidic residues" evidence="1">
    <location>
        <begin position="28"/>
        <end position="39"/>
    </location>
</feature>
<feature type="region of interest" description="Disordered" evidence="1">
    <location>
        <begin position="1"/>
        <end position="39"/>
    </location>
</feature>
<evidence type="ECO:0000313" key="2">
    <source>
        <dbReference type="WBParaSite" id="BTMF_0000569601-mRNA-1"/>
    </source>
</evidence>
<protein>
    <submittedName>
        <fullName evidence="2">Ovule protein</fullName>
    </submittedName>
</protein>
<proteinExistence type="predicted"/>
<organism evidence="2">
    <name type="scientific">Brugia timori</name>
    <dbReference type="NCBI Taxonomy" id="42155"/>
    <lineage>
        <taxon>Eukaryota</taxon>
        <taxon>Metazoa</taxon>
        <taxon>Ecdysozoa</taxon>
        <taxon>Nematoda</taxon>
        <taxon>Chromadorea</taxon>
        <taxon>Rhabditida</taxon>
        <taxon>Spirurina</taxon>
        <taxon>Spiruromorpha</taxon>
        <taxon>Filarioidea</taxon>
        <taxon>Onchocercidae</taxon>
        <taxon>Brugia</taxon>
    </lineage>
</organism>
<dbReference type="WBParaSite" id="BTMF_0000569601-mRNA-1">
    <property type="protein sequence ID" value="BTMF_0000569601-mRNA-1"/>
    <property type="gene ID" value="BTMF_0000569601"/>
</dbReference>